<evidence type="ECO:0000313" key="1">
    <source>
        <dbReference type="EMBL" id="KAK4008361.1"/>
    </source>
</evidence>
<organism evidence="1 2">
    <name type="scientific">Daphnia magna</name>
    <dbReference type="NCBI Taxonomy" id="35525"/>
    <lineage>
        <taxon>Eukaryota</taxon>
        <taxon>Metazoa</taxon>
        <taxon>Ecdysozoa</taxon>
        <taxon>Arthropoda</taxon>
        <taxon>Crustacea</taxon>
        <taxon>Branchiopoda</taxon>
        <taxon>Diplostraca</taxon>
        <taxon>Cladocera</taxon>
        <taxon>Anomopoda</taxon>
        <taxon>Daphniidae</taxon>
        <taxon>Daphnia</taxon>
    </lineage>
</organism>
<reference evidence="1 2" key="1">
    <citation type="journal article" date="2023" name="Nucleic Acids Res.">
        <title>The hologenome of Daphnia magna reveals possible DNA methylation and microbiome-mediated evolution of the host genome.</title>
        <authorList>
            <person name="Chaturvedi A."/>
            <person name="Li X."/>
            <person name="Dhandapani V."/>
            <person name="Marshall H."/>
            <person name="Kissane S."/>
            <person name="Cuenca-Cambronero M."/>
            <person name="Asole G."/>
            <person name="Calvet F."/>
            <person name="Ruiz-Romero M."/>
            <person name="Marangio P."/>
            <person name="Guigo R."/>
            <person name="Rago D."/>
            <person name="Mirbahai L."/>
            <person name="Eastwood N."/>
            <person name="Colbourne J.K."/>
            <person name="Zhou J."/>
            <person name="Mallon E."/>
            <person name="Orsini L."/>
        </authorList>
    </citation>
    <scope>NUCLEOTIDE SEQUENCE [LARGE SCALE GENOMIC DNA]</scope>
    <source>
        <strain evidence="1">LRV0_1</strain>
    </source>
</reference>
<gene>
    <name evidence="1" type="ORF">OUZ56_013502</name>
</gene>
<name>A0ABQ9Z639_9CRUS</name>
<protein>
    <submittedName>
        <fullName evidence="1">Uncharacterized protein</fullName>
    </submittedName>
</protein>
<proteinExistence type="predicted"/>
<comment type="caution">
    <text evidence="1">The sequence shown here is derived from an EMBL/GenBank/DDBJ whole genome shotgun (WGS) entry which is preliminary data.</text>
</comment>
<accession>A0ABQ9Z639</accession>
<sequence>MVHEVAEKCVGNGKQSIGKTATFFCNIPVQQIRNLDVFGPCDHGQWLEPDTNDYGICRPSPCEIWYAGGIAETTMMTFPVLTTESIGAVRRRLRVRFPKVPRYKISKSKVRVP</sequence>
<keyword evidence="2" id="KW-1185">Reference proteome</keyword>
<evidence type="ECO:0000313" key="2">
    <source>
        <dbReference type="Proteomes" id="UP001234178"/>
    </source>
</evidence>
<dbReference type="EMBL" id="JAOYFB010000002">
    <property type="protein sequence ID" value="KAK4008361.1"/>
    <property type="molecule type" value="Genomic_DNA"/>
</dbReference>
<dbReference type="Proteomes" id="UP001234178">
    <property type="component" value="Unassembled WGS sequence"/>
</dbReference>